<proteinExistence type="predicted"/>
<reference evidence="1 2" key="1">
    <citation type="submission" date="2020-02" db="EMBL/GenBank/DDBJ databases">
        <authorList>
            <person name="Ma Q."/>
            <person name="Huang Y."/>
            <person name="Song X."/>
            <person name="Pei D."/>
        </authorList>
    </citation>
    <scope>NUCLEOTIDE SEQUENCE [LARGE SCALE GENOMIC DNA]</scope>
    <source>
        <strain evidence="1">Sxm20200214</strain>
        <tissue evidence="1">Leaf</tissue>
    </source>
</reference>
<sequence length="59" mass="6550">MAVLLAVHLVKAGLPPKVGCGRKVNCLTDLRSDTPVFEMSREHRNVLFRLYLVGDGSLR</sequence>
<gene>
    <name evidence="1" type="ORF">Bca52824_027111</name>
</gene>
<accession>A0A8X7SJ98</accession>
<organism evidence="1 2">
    <name type="scientific">Brassica carinata</name>
    <name type="common">Ethiopian mustard</name>
    <name type="synonym">Abyssinian cabbage</name>
    <dbReference type="NCBI Taxonomy" id="52824"/>
    <lineage>
        <taxon>Eukaryota</taxon>
        <taxon>Viridiplantae</taxon>
        <taxon>Streptophyta</taxon>
        <taxon>Embryophyta</taxon>
        <taxon>Tracheophyta</taxon>
        <taxon>Spermatophyta</taxon>
        <taxon>Magnoliopsida</taxon>
        <taxon>eudicotyledons</taxon>
        <taxon>Gunneridae</taxon>
        <taxon>Pentapetalae</taxon>
        <taxon>rosids</taxon>
        <taxon>malvids</taxon>
        <taxon>Brassicales</taxon>
        <taxon>Brassicaceae</taxon>
        <taxon>Brassiceae</taxon>
        <taxon>Brassica</taxon>
    </lineage>
</organism>
<protein>
    <submittedName>
        <fullName evidence="1">Uncharacterized protein</fullName>
    </submittedName>
</protein>
<name>A0A8X7SJ98_BRACI</name>
<dbReference type="AlphaFoldDB" id="A0A8X7SJ98"/>
<keyword evidence="2" id="KW-1185">Reference proteome</keyword>
<evidence type="ECO:0000313" key="1">
    <source>
        <dbReference type="EMBL" id="KAG2307363.1"/>
    </source>
</evidence>
<dbReference type="EMBL" id="JAAMPC010000006">
    <property type="protein sequence ID" value="KAG2307363.1"/>
    <property type="molecule type" value="Genomic_DNA"/>
</dbReference>
<dbReference type="Proteomes" id="UP000886595">
    <property type="component" value="Unassembled WGS sequence"/>
</dbReference>
<comment type="caution">
    <text evidence="1">The sequence shown here is derived from an EMBL/GenBank/DDBJ whole genome shotgun (WGS) entry which is preliminary data.</text>
</comment>
<evidence type="ECO:0000313" key="2">
    <source>
        <dbReference type="Proteomes" id="UP000886595"/>
    </source>
</evidence>